<evidence type="ECO:0000256" key="7">
    <source>
        <dbReference type="ARBA" id="ARBA00022777"/>
    </source>
</evidence>
<comment type="caution">
    <text evidence="17">The sequence shown here is derived from an EMBL/GenBank/DDBJ whole genome shotgun (WGS) entry which is preliminary data.</text>
</comment>
<keyword evidence="5" id="KW-0723">Serine/threonine-protein kinase</keyword>
<keyword evidence="7" id="KW-0418">Kinase</keyword>
<evidence type="ECO:0000259" key="16">
    <source>
        <dbReference type="PROSITE" id="PS50011"/>
    </source>
</evidence>
<dbReference type="GO" id="GO:0005737">
    <property type="term" value="C:cytoplasm"/>
    <property type="evidence" value="ECO:0007669"/>
    <property type="project" value="UniProtKB-SubCell"/>
</dbReference>
<keyword evidence="4" id="KW-0963">Cytoplasm</keyword>
<evidence type="ECO:0000256" key="8">
    <source>
        <dbReference type="ARBA" id="ARBA00023137"/>
    </source>
</evidence>
<feature type="compositionally biased region" description="Acidic residues" evidence="15">
    <location>
        <begin position="247"/>
        <end position="265"/>
    </location>
</feature>
<dbReference type="GO" id="GO:0005524">
    <property type="term" value="F:ATP binding"/>
    <property type="evidence" value="ECO:0007669"/>
    <property type="project" value="InterPro"/>
</dbReference>
<dbReference type="InterPro" id="IPR001245">
    <property type="entry name" value="Ser-Thr/Tyr_kinase_cat_dom"/>
</dbReference>
<dbReference type="EC" id="2.7.12.1" evidence="3"/>
<dbReference type="PROSITE" id="PS00108">
    <property type="entry name" value="PROTEIN_KINASE_ST"/>
    <property type="match status" value="1"/>
</dbReference>
<dbReference type="InterPro" id="IPR008271">
    <property type="entry name" value="Ser/Thr_kinase_AS"/>
</dbReference>
<comment type="catalytic activity">
    <reaction evidence="13">
        <text>L-threonyl-[protein] + ATP = O-phospho-L-threonyl-[protein] + ADP + H(+)</text>
        <dbReference type="Rhea" id="RHEA:46608"/>
        <dbReference type="Rhea" id="RHEA-COMP:11060"/>
        <dbReference type="Rhea" id="RHEA-COMP:11605"/>
        <dbReference type="ChEBI" id="CHEBI:15378"/>
        <dbReference type="ChEBI" id="CHEBI:30013"/>
        <dbReference type="ChEBI" id="CHEBI:30616"/>
        <dbReference type="ChEBI" id="CHEBI:61977"/>
        <dbReference type="ChEBI" id="CHEBI:456216"/>
        <dbReference type="EC" id="2.7.12.1"/>
    </reaction>
</comment>
<feature type="domain" description="Protein kinase" evidence="16">
    <location>
        <begin position="677"/>
        <end position="946"/>
    </location>
</feature>
<evidence type="ECO:0000256" key="9">
    <source>
        <dbReference type="ARBA" id="ARBA00040421"/>
    </source>
</evidence>
<comment type="subcellular location">
    <subcellularLocation>
        <location evidence="1">Cytoplasm</location>
    </subcellularLocation>
</comment>
<dbReference type="PANTHER" id="PTHR46392:SF1">
    <property type="entry name" value="DUAL SERINE_THREONINE AND TYROSINE PROTEIN KINASE"/>
    <property type="match status" value="1"/>
</dbReference>
<evidence type="ECO:0000256" key="10">
    <source>
        <dbReference type="ARBA" id="ARBA00041268"/>
    </source>
</evidence>
<dbReference type="InterPro" id="IPR045063">
    <property type="entry name" value="Dynamin_N"/>
</dbReference>
<evidence type="ECO:0000256" key="4">
    <source>
        <dbReference type="ARBA" id="ARBA00022490"/>
    </source>
</evidence>
<name>A0A9W9Z1H6_9CNID</name>
<dbReference type="Proteomes" id="UP001163046">
    <property type="component" value="Unassembled WGS sequence"/>
</dbReference>
<dbReference type="InterPro" id="IPR027417">
    <property type="entry name" value="P-loop_NTPase"/>
</dbReference>
<dbReference type="InterPro" id="IPR011009">
    <property type="entry name" value="Kinase-like_dom_sf"/>
</dbReference>
<dbReference type="Gene3D" id="3.40.50.300">
    <property type="entry name" value="P-loop containing nucleotide triphosphate hydrolases"/>
    <property type="match status" value="1"/>
</dbReference>
<evidence type="ECO:0000256" key="1">
    <source>
        <dbReference type="ARBA" id="ARBA00004496"/>
    </source>
</evidence>
<comment type="similarity">
    <text evidence="2">Belongs to the protein kinase superfamily. TKL Ser/Thr protein kinase family. ROCO subfamily.</text>
</comment>
<dbReference type="Pfam" id="PF00350">
    <property type="entry name" value="Dynamin_N"/>
    <property type="match status" value="1"/>
</dbReference>
<proteinExistence type="inferred from homology"/>
<dbReference type="SUPFAM" id="SSF52540">
    <property type="entry name" value="P-loop containing nucleoside triphosphate hydrolases"/>
    <property type="match status" value="1"/>
</dbReference>
<dbReference type="EMBL" id="MU826831">
    <property type="protein sequence ID" value="KAJ7373441.1"/>
    <property type="molecule type" value="Genomic_DNA"/>
</dbReference>
<dbReference type="GO" id="GO:0004712">
    <property type="term" value="F:protein serine/threonine/tyrosine kinase activity"/>
    <property type="evidence" value="ECO:0007669"/>
    <property type="project" value="UniProtKB-EC"/>
</dbReference>
<keyword evidence="6" id="KW-0808">Transferase</keyword>
<evidence type="ECO:0000256" key="6">
    <source>
        <dbReference type="ARBA" id="ARBA00022679"/>
    </source>
</evidence>
<dbReference type="SMART" id="SM00220">
    <property type="entry name" value="S_TKc"/>
    <property type="match status" value="1"/>
</dbReference>
<dbReference type="AlphaFoldDB" id="A0A9W9Z1H6"/>
<dbReference type="GO" id="GO:0045743">
    <property type="term" value="P:positive regulation of fibroblast growth factor receptor signaling pathway"/>
    <property type="evidence" value="ECO:0007669"/>
    <property type="project" value="TreeGrafter"/>
</dbReference>
<evidence type="ECO:0000256" key="5">
    <source>
        <dbReference type="ARBA" id="ARBA00022527"/>
    </source>
</evidence>
<comment type="catalytic activity">
    <reaction evidence="12">
        <text>L-seryl-[protein] + ATP = O-phospho-L-seryl-[protein] + ADP + H(+)</text>
        <dbReference type="Rhea" id="RHEA:17989"/>
        <dbReference type="Rhea" id="RHEA-COMP:9863"/>
        <dbReference type="Rhea" id="RHEA-COMP:11604"/>
        <dbReference type="ChEBI" id="CHEBI:15378"/>
        <dbReference type="ChEBI" id="CHEBI:29999"/>
        <dbReference type="ChEBI" id="CHEBI:30616"/>
        <dbReference type="ChEBI" id="CHEBI:83421"/>
        <dbReference type="ChEBI" id="CHEBI:456216"/>
        <dbReference type="EC" id="2.7.12.1"/>
    </reaction>
</comment>
<dbReference type="InterPro" id="IPR051302">
    <property type="entry name" value="Dual_SerThr-Tyr_Kinase"/>
</dbReference>
<feature type="compositionally biased region" description="Basic and acidic residues" evidence="15">
    <location>
        <begin position="274"/>
        <end position="283"/>
    </location>
</feature>
<comment type="catalytic activity">
    <reaction evidence="14">
        <text>L-tyrosyl-[protein] + ATP = O-phospho-L-tyrosyl-[protein] + ADP + H(+)</text>
        <dbReference type="Rhea" id="RHEA:10596"/>
        <dbReference type="Rhea" id="RHEA-COMP:10136"/>
        <dbReference type="Rhea" id="RHEA-COMP:20101"/>
        <dbReference type="ChEBI" id="CHEBI:15378"/>
        <dbReference type="ChEBI" id="CHEBI:30616"/>
        <dbReference type="ChEBI" id="CHEBI:46858"/>
        <dbReference type="ChEBI" id="CHEBI:61978"/>
        <dbReference type="ChEBI" id="CHEBI:456216"/>
        <dbReference type="EC" id="2.7.12.1"/>
    </reaction>
</comment>
<gene>
    <name evidence="17" type="ORF">OS493_013036</name>
</gene>
<evidence type="ECO:0000256" key="2">
    <source>
        <dbReference type="ARBA" id="ARBA00008171"/>
    </source>
</evidence>
<feature type="region of interest" description="Disordered" evidence="15">
    <location>
        <begin position="242"/>
        <end position="283"/>
    </location>
</feature>
<evidence type="ECO:0000256" key="13">
    <source>
        <dbReference type="ARBA" id="ARBA00049308"/>
    </source>
</evidence>
<dbReference type="InterPro" id="IPR000719">
    <property type="entry name" value="Prot_kinase_dom"/>
</dbReference>
<dbReference type="GO" id="GO:0043066">
    <property type="term" value="P:negative regulation of apoptotic process"/>
    <property type="evidence" value="ECO:0007669"/>
    <property type="project" value="TreeGrafter"/>
</dbReference>
<keyword evidence="8" id="KW-0829">Tyrosine-protein kinase</keyword>
<dbReference type="PROSITE" id="PS50011">
    <property type="entry name" value="PROTEIN_KINASE_DOM"/>
    <property type="match status" value="1"/>
</dbReference>
<dbReference type="GO" id="GO:0004713">
    <property type="term" value="F:protein tyrosine kinase activity"/>
    <property type="evidence" value="ECO:0007669"/>
    <property type="project" value="UniProtKB-KW"/>
</dbReference>
<accession>A0A9W9Z1H6</accession>
<evidence type="ECO:0000256" key="14">
    <source>
        <dbReference type="ARBA" id="ARBA00051680"/>
    </source>
</evidence>
<organism evidence="17 18">
    <name type="scientific">Desmophyllum pertusum</name>
    <dbReference type="NCBI Taxonomy" id="174260"/>
    <lineage>
        <taxon>Eukaryota</taxon>
        <taxon>Metazoa</taxon>
        <taxon>Cnidaria</taxon>
        <taxon>Anthozoa</taxon>
        <taxon>Hexacorallia</taxon>
        <taxon>Scleractinia</taxon>
        <taxon>Caryophylliina</taxon>
        <taxon>Caryophylliidae</taxon>
        <taxon>Desmophyllum</taxon>
    </lineage>
</organism>
<dbReference type="OrthoDB" id="5962695at2759"/>
<dbReference type="Pfam" id="PF07714">
    <property type="entry name" value="PK_Tyr_Ser-Thr"/>
    <property type="match status" value="1"/>
</dbReference>
<keyword evidence="18" id="KW-1185">Reference proteome</keyword>
<sequence length="955" mass="108532">MSRYLQDAIEEFKRYSDRTSSLFKRTSICFQDILASIQLDDERDTHALIPFSQLDDVEKELQKSPSVLFIGERNCGKSSVLNELLRQSALPVNENPCTARIVRIKYAEQSQVARLVGSDGKEVKREQFSGKHLPKKLIEVKDEDRENENALLDATVEVGLNHELLSSGIELIDSPGKSESDVLDKVLNDFLEKGTVPLFVYVIDGNMHLRDSDEESLTFLKGKFPQSAIMFVCNKVDITQEARQFDKDDDEEEDEDEDEDEDDVNSSEANQTHNAEDKTADKGETVFNQLKERKFLSGESWETCDLFHAISAKQVRNERLEHNEADATKRFQRFETNLKSLLGKVMEGQTRRVVQTLLVLQESFVNVVQVQRTQITQQASVIPDILRKANEIEAKMFASLTSIVLDSEDSKRRITEHIKSMKNEFIHEAEQYKAPSQQNLQREAQTIVKFDLSDLSDELLLYNINMDFVLERFVGDMKGSILEKTCNALDIFVRSVMKDSVDDLTSAILEFNEYLSHPIVSRILEESYGVEFQGAKTATDELLKILLNGLLDSVKEAASIALRREISVPLSSKQMSSFTKKDVRNKASRRSIVESLLEAINEEKVAEAVHEACRDRLQRMLETFRATMAYLDALQTAFSNCQMTSQLEEFRLHFTPQIRTLAVEGMALKNMQNRGPVELGSRIAKTRHGVIYECTSEKWCSASPTGQCVVKVLNKRDLGEDAWKQTAVDLVNMMDMIQKLHGSHPNLLRLYGWVFPKPDVLQVVMEKAERGLLRALQDGLPLIMRMNIALDVAVGLKSIHDIGYIHEDVKPGNILLMSDGRAKINLAKPESPYEMTPLGAPFHISPEMYQYHGKGHLSYSSYDIYAFGMLLWVLCEGTGTARPGVYEDLESNEAMQEAVEEGIIPKRLPVVNEACWELMTRCWDKREAMKMEDVVTELKLITRDILDINVDAVYF</sequence>
<evidence type="ECO:0000313" key="18">
    <source>
        <dbReference type="Proteomes" id="UP001163046"/>
    </source>
</evidence>
<dbReference type="SUPFAM" id="SSF56112">
    <property type="entry name" value="Protein kinase-like (PK-like)"/>
    <property type="match status" value="1"/>
</dbReference>
<reference evidence="17" key="1">
    <citation type="submission" date="2023-01" db="EMBL/GenBank/DDBJ databases">
        <title>Genome assembly of the deep-sea coral Lophelia pertusa.</title>
        <authorList>
            <person name="Herrera S."/>
            <person name="Cordes E."/>
        </authorList>
    </citation>
    <scope>NUCLEOTIDE SEQUENCE</scope>
    <source>
        <strain evidence="17">USNM1676648</strain>
        <tissue evidence="17">Polyp</tissue>
    </source>
</reference>
<evidence type="ECO:0000256" key="11">
    <source>
        <dbReference type="ARBA" id="ARBA00042638"/>
    </source>
</evidence>
<dbReference type="GO" id="GO:0044344">
    <property type="term" value="P:cellular response to fibroblast growth factor stimulus"/>
    <property type="evidence" value="ECO:0007669"/>
    <property type="project" value="TreeGrafter"/>
</dbReference>
<dbReference type="GO" id="GO:0004674">
    <property type="term" value="F:protein serine/threonine kinase activity"/>
    <property type="evidence" value="ECO:0007669"/>
    <property type="project" value="UniProtKB-KW"/>
</dbReference>
<evidence type="ECO:0000313" key="17">
    <source>
        <dbReference type="EMBL" id="KAJ7373441.1"/>
    </source>
</evidence>
<protein>
    <recommendedName>
        <fullName evidence="9">Dual serine/threonine and tyrosine protein kinase</fullName>
        <ecNumber evidence="3">2.7.12.1</ecNumber>
    </recommendedName>
    <alternativeName>
        <fullName evidence="11">Dusty protein kinase</fullName>
    </alternativeName>
    <alternativeName>
        <fullName evidence="10">Receptor-interacting serine/threonine-protein kinase 5</fullName>
    </alternativeName>
</protein>
<dbReference type="Gene3D" id="1.10.510.10">
    <property type="entry name" value="Transferase(Phosphotransferase) domain 1"/>
    <property type="match status" value="1"/>
</dbReference>
<evidence type="ECO:0000256" key="15">
    <source>
        <dbReference type="SAM" id="MobiDB-lite"/>
    </source>
</evidence>
<dbReference type="PANTHER" id="PTHR46392">
    <property type="entry name" value="DUAL SERINE/THREONINE AND TYROSINE PROTEIN KINASE"/>
    <property type="match status" value="1"/>
</dbReference>
<evidence type="ECO:0000256" key="12">
    <source>
        <dbReference type="ARBA" id="ARBA00049003"/>
    </source>
</evidence>
<dbReference type="GO" id="GO:0070374">
    <property type="term" value="P:positive regulation of ERK1 and ERK2 cascade"/>
    <property type="evidence" value="ECO:0007669"/>
    <property type="project" value="TreeGrafter"/>
</dbReference>
<evidence type="ECO:0000256" key="3">
    <source>
        <dbReference type="ARBA" id="ARBA00013203"/>
    </source>
</evidence>